<dbReference type="AlphaFoldDB" id="A0A6I5ZTV0"/>
<dbReference type="Gene3D" id="6.10.250.3110">
    <property type="match status" value="1"/>
</dbReference>
<keyword evidence="1" id="KW-0175">Coiled coil</keyword>
<evidence type="ECO:0000256" key="1">
    <source>
        <dbReference type="SAM" id="Coils"/>
    </source>
</evidence>
<organism evidence="2 3">
    <name type="scientific">Neomoorella glycerini</name>
    <dbReference type="NCBI Taxonomy" id="55779"/>
    <lineage>
        <taxon>Bacteria</taxon>
        <taxon>Bacillati</taxon>
        <taxon>Bacillota</taxon>
        <taxon>Clostridia</taxon>
        <taxon>Neomoorellales</taxon>
        <taxon>Neomoorellaceae</taxon>
        <taxon>Neomoorella</taxon>
    </lineage>
</organism>
<dbReference type="PANTHER" id="PTHR38753">
    <property type="entry name" value="SLR1441 PROTEIN"/>
    <property type="match status" value="1"/>
</dbReference>
<sequence length="258" mass="30851">MSTAAQKLSDLERGLMELVYQSRLSEMKIKELAEEMIDFKDEMKEFKDEMKVFKDEMKEFKDEMKVFVDEMKEFKDEMKEFKDEMKEFKDEMKEFKDEMKEFKEEMRQSKRDMDKKWGDLARKMGTLIEDIFIPSFDLAIEKYFHLTPRDVMPRRKIRKSGDTLEVDILAYAGEMAFVVEVKASPNRLEYVHDFIAKLKILPDFLPEIQNYKIVPIYAALDMEDKTIALLTRNNIYAMVVRGDILELVNFQDLERKND</sequence>
<evidence type="ECO:0000313" key="3">
    <source>
        <dbReference type="Proteomes" id="UP000425916"/>
    </source>
</evidence>
<dbReference type="SUPFAM" id="SSF52980">
    <property type="entry name" value="Restriction endonuclease-like"/>
    <property type="match status" value="1"/>
</dbReference>
<dbReference type="Proteomes" id="UP000425916">
    <property type="component" value="Chromosome"/>
</dbReference>
<gene>
    <name evidence="2" type="ORF">MGLY_23500</name>
</gene>
<evidence type="ECO:0000313" key="2">
    <source>
        <dbReference type="EMBL" id="QGP92957.1"/>
    </source>
</evidence>
<keyword evidence="3" id="KW-1185">Reference proteome</keyword>
<dbReference type="OrthoDB" id="9790160at2"/>
<dbReference type="SUPFAM" id="SSF58100">
    <property type="entry name" value="Bacterial hemolysins"/>
    <property type="match status" value="1"/>
</dbReference>
<dbReference type="PANTHER" id="PTHR38753:SF1">
    <property type="entry name" value="SLR1441 PROTEIN"/>
    <property type="match status" value="1"/>
</dbReference>
<reference evidence="2 3" key="1">
    <citation type="submission" date="2019-11" db="EMBL/GenBank/DDBJ databases">
        <title>Genome sequence of Moorella glycerini DSM11254.</title>
        <authorList>
            <person name="Poehlein A."/>
            <person name="Boeer T."/>
            <person name="Daniel R."/>
        </authorList>
    </citation>
    <scope>NUCLEOTIDE SEQUENCE [LARGE SCALE GENOMIC DNA]</scope>
    <source>
        <strain evidence="2 3">DSM 11254</strain>
    </source>
</reference>
<proteinExistence type="predicted"/>
<accession>A0A6I5ZTV0</accession>
<evidence type="ECO:0008006" key="4">
    <source>
        <dbReference type="Google" id="ProtNLM"/>
    </source>
</evidence>
<name>A0A6I5ZTV0_9FIRM</name>
<protein>
    <recommendedName>
        <fullName evidence="4">DUF3782 domain-containing protein</fullName>
    </recommendedName>
</protein>
<dbReference type="InterPro" id="IPR011335">
    <property type="entry name" value="Restrct_endonuc-II-like"/>
</dbReference>
<dbReference type="RefSeq" id="WP_156274043.1">
    <property type="nucleotide sequence ID" value="NZ_CP046244.1"/>
</dbReference>
<dbReference type="EMBL" id="CP046244">
    <property type="protein sequence ID" value="QGP92957.1"/>
    <property type="molecule type" value="Genomic_DNA"/>
</dbReference>
<feature type="coiled-coil region" evidence="1">
    <location>
        <begin position="29"/>
        <end position="112"/>
    </location>
</feature>